<keyword evidence="3" id="KW-1185">Reference proteome</keyword>
<dbReference type="PROSITE" id="PS51257">
    <property type="entry name" value="PROKAR_LIPOPROTEIN"/>
    <property type="match status" value="1"/>
</dbReference>
<protein>
    <recommendedName>
        <fullName evidence="4">Lipoprotein</fullName>
    </recommendedName>
</protein>
<feature type="chain" id="PRO_5010271160" description="Lipoprotein" evidence="1">
    <location>
        <begin position="19"/>
        <end position="95"/>
    </location>
</feature>
<evidence type="ECO:0000256" key="1">
    <source>
        <dbReference type="SAM" id="SignalP"/>
    </source>
</evidence>
<evidence type="ECO:0000313" key="2">
    <source>
        <dbReference type="EMBL" id="SEL01838.1"/>
    </source>
</evidence>
<gene>
    <name evidence="2" type="ORF">SAMN05444354_103324</name>
</gene>
<evidence type="ECO:0008006" key="4">
    <source>
        <dbReference type="Google" id="ProtNLM"/>
    </source>
</evidence>
<evidence type="ECO:0000313" key="3">
    <source>
        <dbReference type="Proteomes" id="UP000182719"/>
    </source>
</evidence>
<feature type="signal peptide" evidence="1">
    <location>
        <begin position="1"/>
        <end position="18"/>
    </location>
</feature>
<dbReference type="RefSeq" id="WP_245768488.1">
    <property type="nucleotide sequence ID" value="NZ_FOAP01000003.1"/>
</dbReference>
<reference evidence="3" key="1">
    <citation type="submission" date="2016-10" db="EMBL/GenBank/DDBJ databases">
        <authorList>
            <person name="Varghese N."/>
            <person name="Submissions S."/>
        </authorList>
    </citation>
    <scope>NUCLEOTIDE SEQUENCE [LARGE SCALE GENOMIC DNA]</scope>
    <source>
        <strain evidence="3">DSM 17044</strain>
    </source>
</reference>
<name>A0A1H7LSZ6_STIAU</name>
<proteinExistence type="predicted"/>
<organism evidence="2 3">
    <name type="scientific">Stigmatella aurantiaca</name>
    <dbReference type="NCBI Taxonomy" id="41"/>
    <lineage>
        <taxon>Bacteria</taxon>
        <taxon>Pseudomonadati</taxon>
        <taxon>Myxococcota</taxon>
        <taxon>Myxococcia</taxon>
        <taxon>Myxococcales</taxon>
        <taxon>Cystobacterineae</taxon>
        <taxon>Archangiaceae</taxon>
        <taxon>Stigmatella</taxon>
    </lineage>
</organism>
<keyword evidence="1" id="KW-0732">Signal</keyword>
<accession>A0A1H7LSZ6</accession>
<dbReference type="Proteomes" id="UP000182719">
    <property type="component" value="Unassembled WGS sequence"/>
</dbReference>
<sequence>MNNAFKGFGLMLLGMLLAAGCGGMEPEPMDMQEPQQSLEEPEPVTAEAACCYAKCSDQKWHGPFKKITYGNCANYSKFWCANHNMGYVGAKWDDC</sequence>
<dbReference type="AlphaFoldDB" id="A0A1H7LSZ6"/>
<dbReference type="EMBL" id="FOAP01000003">
    <property type="protein sequence ID" value="SEL01838.1"/>
    <property type="molecule type" value="Genomic_DNA"/>
</dbReference>